<dbReference type="AlphaFoldDB" id="A0A1Y2DSA3"/>
<comment type="caution">
    <text evidence="1">The sequence shown here is derived from an EMBL/GenBank/DDBJ whole genome shotgun (WGS) entry which is preliminary data.</text>
</comment>
<proteinExistence type="predicted"/>
<evidence type="ECO:0000313" key="2">
    <source>
        <dbReference type="Proteomes" id="UP000193689"/>
    </source>
</evidence>
<protein>
    <submittedName>
        <fullName evidence="1">Uncharacterized protein</fullName>
    </submittedName>
</protein>
<keyword evidence="2" id="KW-1185">Reference proteome</keyword>
<dbReference type="RefSeq" id="XP_040713988.1">
    <property type="nucleotide sequence ID" value="XM_040860536.1"/>
</dbReference>
<accession>A0A1Y2DSA3</accession>
<evidence type="ECO:0000313" key="1">
    <source>
        <dbReference type="EMBL" id="ORY62152.1"/>
    </source>
</evidence>
<dbReference type="Proteomes" id="UP000193689">
    <property type="component" value="Unassembled WGS sequence"/>
</dbReference>
<dbReference type="GeneID" id="63776748"/>
<dbReference type="EMBL" id="MCFJ01000009">
    <property type="protein sequence ID" value="ORY62152.1"/>
    <property type="molecule type" value="Genomic_DNA"/>
</dbReference>
<dbReference type="InParanoid" id="A0A1Y2DSA3"/>
<name>A0A1Y2DSA3_9PEZI</name>
<organism evidence="1 2">
    <name type="scientific">Pseudomassariella vexata</name>
    <dbReference type="NCBI Taxonomy" id="1141098"/>
    <lineage>
        <taxon>Eukaryota</taxon>
        <taxon>Fungi</taxon>
        <taxon>Dikarya</taxon>
        <taxon>Ascomycota</taxon>
        <taxon>Pezizomycotina</taxon>
        <taxon>Sordariomycetes</taxon>
        <taxon>Xylariomycetidae</taxon>
        <taxon>Amphisphaeriales</taxon>
        <taxon>Pseudomassariaceae</taxon>
        <taxon>Pseudomassariella</taxon>
    </lineage>
</organism>
<sequence length="67" mass="7901">MRSSKARCTMHCFQRFQGLPPACNLGVSQTLPHSLTERFFHEEHISLHIDWIYTHAERCRIMSPNFV</sequence>
<gene>
    <name evidence="1" type="ORF">BCR38DRAFT_437672</name>
</gene>
<reference evidence="1 2" key="1">
    <citation type="submission" date="2016-07" db="EMBL/GenBank/DDBJ databases">
        <title>Pervasive Adenine N6-methylation of Active Genes in Fungi.</title>
        <authorList>
            <consortium name="DOE Joint Genome Institute"/>
            <person name="Mondo S.J."/>
            <person name="Dannebaum R.O."/>
            <person name="Kuo R.C."/>
            <person name="Labutti K."/>
            <person name="Haridas S."/>
            <person name="Kuo A."/>
            <person name="Salamov A."/>
            <person name="Ahrendt S.R."/>
            <person name="Lipzen A."/>
            <person name="Sullivan W."/>
            <person name="Andreopoulos W.B."/>
            <person name="Clum A."/>
            <person name="Lindquist E."/>
            <person name="Daum C."/>
            <person name="Ramamoorthy G.K."/>
            <person name="Gryganskyi A."/>
            <person name="Culley D."/>
            <person name="Magnuson J.K."/>
            <person name="James T.Y."/>
            <person name="O'Malley M.A."/>
            <person name="Stajich J.E."/>
            <person name="Spatafora J.W."/>
            <person name="Visel A."/>
            <person name="Grigoriev I.V."/>
        </authorList>
    </citation>
    <scope>NUCLEOTIDE SEQUENCE [LARGE SCALE GENOMIC DNA]</scope>
    <source>
        <strain evidence="1 2">CBS 129021</strain>
    </source>
</reference>